<dbReference type="GO" id="GO:0015948">
    <property type="term" value="P:methanogenesis"/>
    <property type="evidence" value="ECO:0007669"/>
    <property type="project" value="UniProtKB-UniRule"/>
</dbReference>
<dbReference type="AlphaFoldDB" id="A0A3D9HID8"/>
<comment type="similarity">
    <text evidence="1 4">Belongs to the trimethylamine methyltransferase family.</text>
</comment>
<dbReference type="EC" id="2.1.1.-" evidence="4"/>
<organism evidence="5 6">
    <name type="scientific">Aestuariispira insulae</name>
    <dbReference type="NCBI Taxonomy" id="1461337"/>
    <lineage>
        <taxon>Bacteria</taxon>
        <taxon>Pseudomonadati</taxon>
        <taxon>Pseudomonadota</taxon>
        <taxon>Alphaproteobacteria</taxon>
        <taxon>Rhodospirillales</taxon>
        <taxon>Kiloniellaceae</taxon>
        <taxon>Aestuariispira</taxon>
    </lineage>
</organism>
<dbReference type="Gene3D" id="3.20.20.480">
    <property type="entry name" value="Trimethylamine methyltransferase-like"/>
    <property type="match status" value="1"/>
</dbReference>
<dbReference type="EMBL" id="QRDW01000006">
    <property type="protein sequence ID" value="RED49195.1"/>
    <property type="molecule type" value="Genomic_DNA"/>
</dbReference>
<dbReference type="PIRSF" id="PIRSF037567">
    <property type="entry name" value="MTTB_MeTrfase"/>
    <property type="match status" value="1"/>
</dbReference>
<protein>
    <recommendedName>
        <fullName evidence="4">Methyltransferase</fullName>
        <ecNumber evidence="4">2.1.1.-</ecNumber>
    </recommendedName>
</protein>
<dbReference type="InterPro" id="IPR010426">
    <property type="entry name" value="MTTB_MeTrfase"/>
</dbReference>
<evidence type="ECO:0000256" key="1">
    <source>
        <dbReference type="ARBA" id="ARBA00007137"/>
    </source>
</evidence>
<keyword evidence="3 4" id="KW-0808">Transferase</keyword>
<keyword evidence="6" id="KW-1185">Reference proteome</keyword>
<dbReference type="Proteomes" id="UP000256845">
    <property type="component" value="Unassembled WGS sequence"/>
</dbReference>
<gene>
    <name evidence="5" type="ORF">DFP90_106173</name>
</gene>
<name>A0A3D9HID8_9PROT</name>
<dbReference type="GO" id="GO:0008168">
    <property type="term" value="F:methyltransferase activity"/>
    <property type="evidence" value="ECO:0007669"/>
    <property type="project" value="UniProtKB-KW"/>
</dbReference>
<dbReference type="InterPro" id="IPR038601">
    <property type="entry name" value="MttB-like_sf"/>
</dbReference>
<dbReference type="GO" id="GO:0032259">
    <property type="term" value="P:methylation"/>
    <property type="evidence" value="ECO:0007669"/>
    <property type="project" value="UniProtKB-KW"/>
</dbReference>
<proteinExistence type="inferred from homology"/>
<evidence type="ECO:0000313" key="6">
    <source>
        <dbReference type="Proteomes" id="UP000256845"/>
    </source>
</evidence>
<keyword evidence="2 5" id="KW-0489">Methyltransferase</keyword>
<accession>A0A3D9HID8</accession>
<evidence type="ECO:0000313" key="5">
    <source>
        <dbReference type="EMBL" id="RED49195.1"/>
    </source>
</evidence>
<comment type="caution">
    <text evidence="5">The sequence shown here is derived from an EMBL/GenBank/DDBJ whole genome shotgun (WGS) entry which is preliminary data.</text>
</comment>
<sequence length="507" mass="55380">MSEARTRKGRNRRDGKSVTVAAPYVRRRIPTYNLLDEEALQIIEDNADTVLQETGVEFMEDMEVLDIFREAGADVKGTRVRFERGMLRKIIQASAPGQFTLHARNPAKSVIIGGGNTVFAPIYGAPFVHDLENGRRYATIEDFRNLVKLIYQLPYLHMSGGTVCEPTDIPVPKRHLDMVYSHIRFSDKAFMGSVTEGSRAEDSVQMAKILFGDSFVEEKCCLVNIINVNSPLTYDSTMLAALKVYARHGQGTIITPFILSGAMGPVSTAGTLTQMLAEALPGIALTQLIRPGAPVILGNFTSSMSMRSGAPTFGMPEPALALLAAGQLARRLGVPWRGGGSLTASKLPDAQALQESSDTLFPAMMGGVNLMMQSAGWLEGGLSVGLEKLILDADHLGMMARMSEGMDLSENGQAMDAIREVGPGKHCLGCAHTQANFKTAFYDPVTNDSNSFEQWQQDGSLDAAQRANRIWKRMLEEYQAPDLDPGIDEVLCAFMARRRQELPDSLV</sequence>
<dbReference type="Pfam" id="PF06253">
    <property type="entry name" value="MTTB"/>
    <property type="match status" value="1"/>
</dbReference>
<evidence type="ECO:0000256" key="3">
    <source>
        <dbReference type="ARBA" id="ARBA00022679"/>
    </source>
</evidence>
<evidence type="ECO:0000256" key="4">
    <source>
        <dbReference type="PIRNR" id="PIRNR037567"/>
    </source>
</evidence>
<dbReference type="RefSeq" id="WP_115937390.1">
    <property type="nucleotide sequence ID" value="NZ_QRDW01000006.1"/>
</dbReference>
<dbReference type="OrthoDB" id="5713681at2"/>
<evidence type="ECO:0000256" key="2">
    <source>
        <dbReference type="ARBA" id="ARBA00022603"/>
    </source>
</evidence>
<reference evidence="5 6" key="1">
    <citation type="submission" date="2018-07" db="EMBL/GenBank/DDBJ databases">
        <title>Genomic Encyclopedia of Type Strains, Phase III (KMG-III): the genomes of soil and plant-associated and newly described type strains.</title>
        <authorList>
            <person name="Whitman W."/>
        </authorList>
    </citation>
    <scope>NUCLEOTIDE SEQUENCE [LARGE SCALE GENOMIC DNA]</scope>
    <source>
        <strain evidence="5 6">CECT 8488</strain>
    </source>
</reference>